<keyword evidence="2" id="KW-1185">Reference proteome</keyword>
<evidence type="ECO:0000313" key="2">
    <source>
        <dbReference type="Proteomes" id="UP001055072"/>
    </source>
</evidence>
<gene>
    <name evidence="1" type="ORF">BDY19DRAFT_394204</name>
</gene>
<evidence type="ECO:0000313" key="1">
    <source>
        <dbReference type="EMBL" id="KAI0085812.1"/>
    </source>
</evidence>
<organism evidence="1 2">
    <name type="scientific">Irpex rosettiformis</name>
    <dbReference type="NCBI Taxonomy" id="378272"/>
    <lineage>
        <taxon>Eukaryota</taxon>
        <taxon>Fungi</taxon>
        <taxon>Dikarya</taxon>
        <taxon>Basidiomycota</taxon>
        <taxon>Agaricomycotina</taxon>
        <taxon>Agaricomycetes</taxon>
        <taxon>Polyporales</taxon>
        <taxon>Irpicaceae</taxon>
        <taxon>Irpex</taxon>
    </lineage>
</organism>
<protein>
    <submittedName>
        <fullName evidence="1">Uncharacterized protein</fullName>
    </submittedName>
</protein>
<sequence length="171" mass="19080">MTGPSLSIPYVIPTVNSLTEFCKLLPFTSLKHGPPPSRDPLSSTLGLSDQNAQYLVLRHISSLFQKALLEYPRGCGRDEDRVYTQSCEIALTTKMVARGTLANQQTIQCDPAYRLSVTPVQYCRVGNSGIGILSPCLPYQRYQIVEDVRSQYVNVSVWREPRVIGPYLVLS</sequence>
<proteinExistence type="predicted"/>
<name>A0ACB8TUR0_9APHY</name>
<reference evidence="1" key="1">
    <citation type="journal article" date="2021" name="Environ. Microbiol.">
        <title>Gene family expansions and transcriptome signatures uncover fungal adaptations to wood decay.</title>
        <authorList>
            <person name="Hage H."/>
            <person name="Miyauchi S."/>
            <person name="Viragh M."/>
            <person name="Drula E."/>
            <person name="Min B."/>
            <person name="Chaduli D."/>
            <person name="Navarro D."/>
            <person name="Favel A."/>
            <person name="Norest M."/>
            <person name="Lesage-Meessen L."/>
            <person name="Balint B."/>
            <person name="Merenyi Z."/>
            <person name="de Eugenio L."/>
            <person name="Morin E."/>
            <person name="Martinez A.T."/>
            <person name="Baldrian P."/>
            <person name="Stursova M."/>
            <person name="Martinez M.J."/>
            <person name="Novotny C."/>
            <person name="Magnuson J.K."/>
            <person name="Spatafora J.W."/>
            <person name="Maurice S."/>
            <person name="Pangilinan J."/>
            <person name="Andreopoulos W."/>
            <person name="LaButti K."/>
            <person name="Hundley H."/>
            <person name="Na H."/>
            <person name="Kuo A."/>
            <person name="Barry K."/>
            <person name="Lipzen A."/>
            <person name="Henrissat B."/>
            <person name="Riley R."/>
            <person name="Ahrendt S."/>
            <person name="Nagy L.G."/>
            <person name="Grigoriev I.V."/>
            <person name="Martin F."/>
            <person name="Rosso M.N."/>
        </authorList>
    </citation>
    <scope>NUCLEOTIDE SEQUENCE</scope>
    <source>
        <strain evidence="1">CBS 384.51</strain>
    </source>
</reference>
<comment type="caution">
    <text evidence="1">The sequence shown here is derived from an EMBL/GenBank/DDBJ whole genome shotgun (WGS) entry which is preliminary data.</text>
</comment>
<dbReference type="EMBL" id="MU274928">
    <property type="protein sequence ID" value="KAI0085812.1"/>
    <property type="molecule type" value="Genomic_DNA"/>
</dbReference>
<dbReference type="Proteomes" id="UP001055072">
    <property type="component" value="Unassembled WGS sequence"/>
</dbReference>
<accession>A0ACB8TUR0</accession>